<protein>
    <recommendedName>
        <fullName evidence="2 7">Glutamate racemase</fullName>
        <ecNumber evidence="2 7">5.1.1.3</ecNumber>
    </recommendedName>
</protein>
<dbReference type="InterPro" id="IPR018187">
    <property type="entry name" value="Asp/Glu_racemase_AS_1"/>
</dbReference>
<dbReference type="GO" id="GO:0008360">
    <property type="term" value="P:regulation of cell shape"/>
    <property type="evidence" value="ECO:0007669"/>
    <property type="project" value="UniProtKB-KW"/>
</dbReference>
<comment type="pathway">
    <text evidence="7">Cell wall biogenesis; peptidoglycan biosynthesis.</text>
</comment>
<dbReference type="EMBL" id="AANC01000001">
    <property type="protein sequence ID" value="EAQ51110.1"/>
    <property type="molecule type" value="Genomic_DNA"/>
</dbReference>
<comment type="catalytic activity">
    <reaction evidence="1 7">
        <text>L-glutamate = D-glutamate</text>
        <dbReference type="Rhea" id="RHEA:12813"/>
        <dbReference type="ChEBI" id="CHEBI:29985"/>
        <dbReference type="ChEBI" id="CHEBI:29986"/>
        <dbReference type="EC" id="5.1.1.3"/>
    </reaction>
</comment>
<feature type="active site" description="Proton donor/acceptor" evidence="7">
    <location>
        <position position="74"/>
    </location>
</feature>
<keyword evidence="6 7" id="KW-0961">Cell wall biogenesis/degradation</keyword>
<dbReference type="OrthoDB" id="9801055at2"/>
<feature type="active site" description="Proton donor/acceptor" evidence="7">
    <location>
        <position position="184"/>
    </location>
</feature>
<dbReference type="GO" id="GO:0009252">
    <property type="term" value="P:peptidoglycan biosynthetic process"/>
    <property type="evidence" value="ECO:0007669"/>
    <property type="project" value="UniProtKB-UniRule"/>
</dbReference>
<dbReference type="PANTHER" id="PTHR21198">
    <property type="entry name" value="GLUTAMATE RACEMASE"/>
    <property type="match status" value="1"/>
</dbReference>
<keyword evidence="4 7" id="KW-0573">Peptidoglycan synthesis</keyword>
<dbReference type="RefSeq" id="WP_009781589.1">
    <property type="nucleotide sequence ID" value="NZ_CH672395.1"/>
</dbReference>
<evidence type="ECO:0000256" key="5">
    <source>
        <dbReference type="ARBA" id="ARBA00023235"/>
    </source>
</evidence>
<keyword evidence="5 7" id="KW-0413">Isomerase</keyword>
<dbReference type="STRING" id="398720.MED217_16245"/>
<keyword evidence="9" id="KW-1185">Reference proteome</keyword>
<comment type="function">
    <text evidence="7">Provides the (R)-glutamate required for cell wall biosynthesis.</text>
</comment>
<dbReference type="EC" id="5.1.1.3" evidence="2 7"/>
<comment type="caution">
    <text evidence="7">Lacks conserved residue(s) required for the propagation of feature annotation.</text>
</comment>
<evidence type="ECO:0000256" key="4">
    <source>
        <dbReference type="ARBA" id="ARBA00022984"/>
    </source>
</evidence>
<dbReference type="FunFam" id="3.40.50.1860:FF:000001">
    <property type="entry name" value="Glutamate racemase"/>
    <property type="match status" value="1"/>
</dbReference>
<reference evidence="8 9" key="1">
    <citation type="journal article" date="2007" name="Nature">
        <title>Light stimulates growth of proteorhodopsin-containing marine Flavobacteria.</title>
        <authorList>
            <person name="Gomez-Consarnau L."/>
            <person name="Gonzalez J.M."/>
            <person name="Coll-Llado M."/>
            <person name="Gourdon P."/>
            <person name="Pascher T."/>
            <person name="Neutze R."/>
            <person name="Pedros-Alio C."/>
            <person name="Pinhassi J."/>
        </authorList>
    </citation>
    <scope>NUCLEOTIDE SEQUENCE [LARGE SCALE GENOMIC DNA]</scope>
    <source>
        <strain evidence="8 9">MED217</strain>
    </source>
</reference>
<dbReference type="Pfam" id="PF01177">
    <property type="entry name" value="Asp_Glu_race"/>
    <property type="match status" value="1"/>
</dbReference>
<dbReference type="InterPro" id="IPR001920">
    <property type="entry name" value="Asp/Glu_race"/>
</dbReference>
<organism evidence="8 9">
    <name type="scientific">Leeuwenhoekiella blandensis (strain CECT 7118 / CCUG 51940 / KCTC 22103 / MED217)</name>
    <name type="common">Flavobacterium sp. (strain MED217)</name>
    <dbReference type="NCBI Taxonomy" id="398720"/>
    <lineage>
        <taxon>Bacteria</taxon>
        <taxon>Pseudomonadati</taxon>
        <taxon>Bacteroidota</taxon>
        <taxon>Flavobacteriia</taxon>
        <taxon>Flavobacteriales</taxon>
        <taxon>Flavobacteriaceae</taxon>
        <taxon>Leeuwenhoekiella</taxon>
    </lineage>
</organism>
<dbReference type="NCBIfam" id="TIGR00067">
    <property type="entry name" value="glut_race"/>
    <property type="match status" value="1"/>
</dbReference>
<evidence type="ECO:0000313" key="8">
    <source>
        <dbReference type="EMBL" id="EAQ51110.1"/>
    </source>
</evidence>
<comment type="caution">
    <text evidence="8">The sequence shown here is derived from an EMBL/GenBank/DDBJ whole genome shotgun (WGS) entry which is preliminary data.</text>
</comment>
<dbReference type="GO" id="GO:0071555">
    <property type="term" value="P:cell wall organization"/>
    <property type="evidence" value="ECO:0007669"/>
    <property type="project" value="UniProtKB-KW"/>
</dbReference>
<dbReference type="HAMAP" id="MF_00258">
    <property type="entry name" value="Glu_racemase"/>
    <property type="match status" value="1"/>
</dbReference>
<dbReference type="SUPFAM" id="SSF53681">
    <property type="entry name" value="Aspartate/glutamate racemase"/>
    <property type="match status" value="2"/>
</dbReference>
<comment type="similarity">
    <text evidence="7">Belongs to the aspartate/glutamate racemases family.</text>
</comment>
<dbReference type="Gene3D" id="3.40.50.1860">
    <property type="match status" value="2"/>
</dbReference>
<dbReference type="eggNOG" id="COG0796">
    <property type="taxonomic scope" value="Bacteria"/>
</dbReference>
<gene>
    <name evidence="7" type="primary">murI</name>
    <name evidence="8" type="ORF">MED217_16245</name>
</gene>
<dbReference type="Proteomes" id="UP000001601">
    <property type="component" value="Unassembled WGS sequence"/>
</dbReference>
<feature type="binding site" evidence="7">
    <location>
        <begin position="11"/>
        <end position="12"/>
    </location>
    <ligand>
        <name>substrate</name>
    </ligand>
</feature>
<dbReference type="InterPro" id="IPR015942">
    <property type="entry name" value="Asp/Glu/hydantoin_racemase"/>
</dbReference>
<evidence type="ECO:0000256" key="2">
    <source>
        <dbReference type="ARBA" id="ARBA00013090"/>
    </source>
</evidence>
<dbReference type="InterPro" id="IPR004391">
    <property type="entry name" value="Glu_race"/>
</dbReference>
<dbReference type="HOGENOM" id="CLU_052344_1_0_10"/>
<dbReference type="GO" id="GO:0008881">
    <property type="term" value="F:glutamate racemase activity"/>
    <property type="evidence" value="ECO:0007669"/>
    <property type="project" value="UniProtKB-UniRule"/>
</dbReference>
<keyword evidence="3 7" id="KW-0133">Cell shape</keyword>
<proteinExistence type="inferred from homology"/>
<feature type="binding site" evidence="7">
    <location>
        <begin position="43"/>
        <end position="44"/>
    </location>
    <ligand>
        <name>substrate</name>
    </ligand>
</feature>
<evidence type="ECO:0000256" key="7">
    <source>
        <dbReference type="HAMAP-Rule" id="MF_00258"/>
    </source>
</evidence>
<dbReference type="PANTHER" id="PTHR21198:SF2">
    <property type="entry name" value="GLUTAMATE RACEMASE"/>
    <property type="match status" value="1"/>
</dbReference>
<sequence length="263" mass="28895">MQNKRPIGVFDSGVGGTSIWKEIVAKLPYEDSIYLADIKNAPYGERSKEEIIALSVKNTEYLIDQGCKIIVVACNTATTNAIDVLRANYDIPFIGIEPAIKPAALASKTKAIGILATKGTLSSALFARTSSLYTSELNVVEVIGKGLVELIEAGKLHTEKLFNLLKSYIEPMLAQNIDYLVLGCSHYPYLIPVLKKILPEHIQIIDSGQAVAKQTERVLGANQLLSQVDQFGKHKLYSNASIEILEALTKELQVEKEVKYLAF</sequence>
<evidence type="ECO:0000256" key="3">
    <source>
        <dbReference type="ARBA" id="ARBA00022960"/>
    </source>
</evidence>
<feature type="binding site" evidence="7">
    <location>
        <begin position="75"/>
        <end position="76"/>
    </location>
    <ligand>
        <name>substrate</name>
    </ligand>
</feature>
<accession>A3XHY2</accession>
<dbReference type="AlphaFoldDB" id="A3XHY2"/>
<evidence type="ECO:0000313" key="9">
    <source>
        <dbReference type="Proteomes" id="UP000001601"/>
    </source>
</evidence>
<dbReference type="UniPathway" id="UPA00219"/>
<evidence type="ECO:0000256" key="1">
    <source>
        <dbReference type="ARBA" id="ARBA00001602"/>
    </source>
</evidence>
<dbReference type="PROSITE" id="PS00923">
    <property type="entry name" value="ASP_GLU_RACEMASE_1"/>
    <property type="match status" value="1"/>
</dbReference>
<name>A3XHY2_LEEBM</name>
<evidence type="ECO:0000256" key="6">
    <source>
        <dbReference type="ARBA" id="ARBA00023316"/>
    </source>
</evidence>